<dbReference type="AlphaFoldDB" id="A0A0M0J3L5"/>
<keyword evidence="6" id="KW-1185">Reference proteome</keyword>
<dbReference type="InterPro" id="IPR023395">
    <property type="entry name" value="MCP_dom_sf"/>
</dbReference>
<dbReference type="Proteomes" id="UP000037460">
    <property type="component" value="Unassembled WGS sequence"/>
</dbReference>
<evidence type="ECO:0000256" key="4">
    <source>
        <dbReference type="SAM" id="Phobius"/>
    </source>
</evidence>
<gene>
    <name evidence="5" type="ORF">Ctob_000091</name>
</gene>
<dbReference type="SUPFAM" id="SSF103506">
    <property type="entry name" value="Mitochondrial carrier"/>
    <property type="match status" value="1"/>
</dbReference>
<organism evidence="5 6">
    <name type="scientific">Chrysochromulina tobinii</name>
    <dbReference type="NCBI Taxonomy" id="1460289"/>
    <lineage>
        <taxon>Eukaryota</taxon>
        <taxon>Haptista</taxon>
        <taxon>Haptophyta</taxon>
        <taxon>Prymnesiophyceae</taxon>
        <taxon>Prymnesiales</taxon>
        <taxon>Chrysochromulinaceae</taxon>
        <taxon>Chrysochromulina</taxon>
    </lineage>
</organism>
<dbReference type="EMBL" id="JWZX01003385">
    <property type="protein sequence ID" value="KOO21164.1"/>
    <property type="molecule type" value="Genomic_DNA"/>
</dbReference>
<accession>A0A0M0J3L5</accession>
<feature type="transmembrane region" description="Helical" evidence="4">
    <location>
        <begin position="75"/>
        <end position="94"/>
    </location>
</feature>
<dbReference type="OrthoDB" id="193856at2759"/>
<dbReference type="GO" id="GO:0016020">
    <property type="term" value="C:membrane"/>
    <property type="evidence" value="ECO:0007669"/>
    <property type="project" value="UniProtKB-SubCell"/>
</dbReference>
<evidence type="ECO:0000313" key="5">
    <source>
        <dbReference type="EMBL" id="KOO21164.1"/>
    </source>
</evidence>
<evidence type="ECO:0000313" key="6">
    <source>
        <dbReference type="Proteomes" id="UP000037460"/>
    </source>
</evidence>
<sequence length="156" mass="17251">MELRVPIAGVVGATARTIIESPIEYAKVKGQTGQTWRFGEIYQGAHLQWARTGPMMTFYFCAFDMCKRNGYTQTALGQFISSGCCALLGFWIVWPFETLKNRAQAGMDSVHKMPGGLLGLYRGIGPGSVSVFLRNGAAMIAMQFANRKITEWGLRD</sequence>
<protein>
    <submittedName>
        <fullName evidence="5">Carnitine-acylcarnitine carrier</fullName>
    </submittedName>
</protein>
<name>A0A0M0J3L5_9EUKA</name>
<comment type="subcellular location">
    <subcellularLocation>
        <location evidence="1">Membrane</location>
    </subcellularLocation>
</comment>
<dbReference type="Gene3D" id="1.50.40.10">
    <property type="entry name" value="Mitochondrial carrier domain"/>
    <property type="match status" value="1"/>
</dbReference>
<evidence type="ECO:0000256" key="1">
    <source>
        <dbReference type="ARBA" id="ARBA00004370"/>
    </source>
</evidence>
<evidence type="ECO:0000256" key="3">
    <source>
        <dbReference type="ARBA" id="ARBA00023136"/>
    </source>
</evidence>
<comment type="caution">
    <text evidence="5">The sequence shown here is derived from an EMBL/GenBank/DDBJ whole genome shotgun (WGS) entry which is preliminary data.</text>
</comment>
<keyword evidence="3 4" id="KW-0472">Membrane</keyword>
<reference evidence="6" key="1">
    <citation type="journal article" date="2015" name="PLoS Genet.">
        <title>Genome Sequence and Transcriptome Analyses of Chrysochromulina tobin: Metabolic Tools for Enhanced Algal Fitness in the Prominent Order Prymnesiales (Haptophyceae).</title>
        <authorList>
            <person name="Hovde B.T."/>
            <person name="Deodato C.R."/>
            <person name="Hunsperger H.M."/>
            <person name="Ryken S.A."/>
            <person name="Yost W."/>
            <person name="Jha R.K."/>
            <person name="Patterson J."/>
            <person name="Monnat R.J. Jr."/>
            <person name="Barlow S.B."/>
            <person name="Starkenburg S.R."/>
            <person name="Cattolico R.A."/>
        </authorList>
    </citation>
    <scope>NUCLEOTIDE SEQUENCE</scope>
    <source>
        <strain evidence="6">CCMP291</strain>
    </source>
</reference>
<proteinExistence type="predicted"/>
<evidence type="ECO:0000256" key="2">
    <source>
        <dbReference type="ARBA" id="ARBA00022692"/>
    </source>
</evidence>
<keyword evidence="2 4" id="KW-0812">Transmembrane</keyword>
<keyword evidence="4" id="KW-1133">Transmembrane helix</keyword>